<evidence type="ECO:0000313" key="9">
    <source>
        <dbReference type="EMBL" id="OIR02100.1"/>
    </source>
</evidence>
<dbReference type="GO" id="GO:0004467">
    <property type="term" value="F:long-chain fatty acid-CoA ligase activity"/>
    <property type="evidence" value="ECO:0007669"/>
    <property type="project" value="UniProtKB-EC"/>
</dbReference>
<evidence type="ECO:0000259" key="7">
    <source>
        <dbReference type="Pfam" id="PF00501"/>
    </source>
</evidence>
<evidence type="ECO:0000256" key="2">
    <source>
        <dbReference type="ARBA" id="ARBA00005005"/>
    </source>
</evidence>
<feature type="domain" description="AMP-binding enzyme C-terminal" evidence="8">
    <location>
        <begin position="361"/>
        <end position="429"/>
    </location>
</feature>
<comment type="caution">
    <text evidence="9">The sequence shown here is derived from an EMBL/GenBank/DDBJ whole genome shotgun (WGS) entry which is preliminary data.</text>
</comment>
<evidence type="ECO:0000256" key="1">
    <source>
        <dbReference type="ARBA" id="ARBA00004170"/>
    </source>
</evidence>
<organism evidence="9">
    <name type="scientific">mine drainage metagenome</name>
    <dbReference type="NCBI Taxonomy" id="410659"/>
    <lineage>
        <taxon>unclassified sequences</taxon>
        <taxon>metagenomes</taxon>
        <taxon>ecological metagenomes</taxon>
    </lineage>
</organism>
<evidence type="ECO:0000256" key="6">
    <source>
        <dbReference type="ARBA" id="ARBA00042773"/>
    </source>
</evidence>
<dbReference type="EC" id="6.2.1.3" evidence="4"/>
<dbReference type="AlphaFoldDB" id="A0A1J5SK80"/>
<sequence>MSDFPLISHAGQDAPFAYRAGRAIPVGRFLRDVEALAQRLPDQPHILNLCADRYRFAVGFAAALRRGQTSLLPPNYTADFVARLVRRYPGTYCLTDGAAEFPGVEVMSFPELGADAGAAAAEQVPRLPAAQRAALVFTSGSTGDPVPHEKTWGSLCKGAAAEAASLGIEPGSGTVLLGTVPAQHMYGLESSMLLAMQNGLALVAERPFYPADICAQLAALPPPRCLVTTPVHLRTLLSEATQLPAVQFVLCATAHLAPQLALEAEARFAAPLYEIYGCTEAGMAASRRTTQGAAWSLLPGVGMVRDELGCRVHGGHVEIEARLSDEIECRPDGTFVLHGRTSDMVNIAGKRTSLASLNHHLNAIPGVQDGAFFMPDDGDGAVRRPLAFVVAPGLRSEDILAALRNSVDAVFLPRPLCFVEALPRNATGKITREALQQLMARHVKK</sequence>
<comment type="pathway">
    <text evidence="2">Lipid metabolism; fatty acid beta-oxidation.</text>
</comment>
<dbReference type="Gene3D" id="3.40.50.12780">
    <property type="entry name" value="N-terminal domain of ligase-like"/>
    <property type="match status" value="1"/>
</dbReference>
<dbReference type="Pfam" id="PF00501">
    <property type="entry name" value="AMP-binding"/>
    <property type="match status" value="1"/>
</dbReference>
<dbReference type="EMBL" id="MLJW01000077">
    <property type="protein sequence ID" value="OIR02100.1"/>
    <property type="molecule type" value="Genomic_DNA"/>
</dbReference>
<dbReference type="PANTHER" id="PTHR43767">
    <property type="entry name" value="LONG-CHAIN-FATTY-ACID--COA LIGASE"/>
    <property type="match status" value="1"/>
</dbReference>
<dbReference type="Pfam" id="PF13193">
    <property type="entry name" value="AMP-binding_C"/>
    <property type="match status" value="1"/>
</dbReference>
<dbReference type="InterPro" id="IPR045851">
    <property type="entry name" value="AMP-bd_C_sf"/>
</dbReference>
<evidence type="ECO:0000256" key="3">
    <source>
        <dbReference type="ARBA" id="ARBA00022598"/>
    </source>
</evidence>
<dbReference type="InterPro" id="IPR025110">
    <property type="entry name" value="AMP-bd_C"/>
</dbReference>
<evidence type="ECO:0000259" key="8">
    <source>
        <dbReference type="Pfam" id="PF13193"/>
    </source>
</evidence>
<dbReference type="InterPro" id="IPR042099">
    <property type="entry name" value="ANL_N_sf"/>
</dbReference>
<keyword evidence="3 9" id="KW-0436">Ligase</keyword>
<dbReference type="SUPFAM" id="SSF56801">
    <property type="entry name" value="Acetyl-CoA synthetase-like"/>
    <property type="match status" value="1"/>
</dbReference>
<dbReference type="GO" id="GO:0016020">
    <property type="term" value="C:membrane"/>
    <property type="evidence" value="ECO:0007669"/>
    <property type="project" value="UniProtKB-SubCell"/>
</dbReference>
<name>A0A1J5SK80_9ZZZZ</name>
<feature type="domain" description="AMP-dependent synthetase/ligase" evidence="7">
    <location>
        <begin position="118"/>
        <end position="306"/>
    </location>
</feature>
<evidence type="ECO:0000256" key="4">
    <source>
        <dbReference type="ARBA" id="ARBA00026121"/>
    </source>
</evidence>
<gene>
    <name evidence="9" type="primary">hcl_2</name>
    <name evidence="9" type="ORF">GALL_157180</name>
</gene>
<reference evidence="9" key="1">
    <citation type="submission" date="2016-10" db="EMBL/GenBank/DDBJ databases">
        <title>Sequence of Gallionella enrichment culture.</title>
        <authorList>
            <person name="Poehlein A."/>
            <person name="Muehling M."/>
            <person name="Daniel R."/>
        </authorList>
    </citation>
    <scope>NUCLEOTIDE SEQUENCE</scope>
</reference>
<protein>
    <recommendedName>
        <fullName evidence="5">Long-chain-fatty-acid--CoA ligase</fullName>
        <ecNumber evidence="4">6.2.1.3</ecNumber>
    </recommendedName>
    <alternativeName>
        <fullName evidence="6">Long-chain acyl-CoA synthetase</fullName>
    </alternativeName>
</protein>
<dbReference type="PANTHER" id="PTHR43767:SF8">
    <property type="entry name" value="LONG-CHAIN-FATTY-ACID--COA LIGASE"/>
    <property type="match status" value="1"/>
</dbReference>
<proteinExistence type="predicted"/>
<accession>A0A1J5SK80</accession>
<evidence type="ECO:0000256" key="5">
    <source>
        <dbReference type="ARBA" id="ARBA00039545"/>
    </source>
</evidence>
<comment type="subcellular location">
    <subcellularLocation>
        <location evidence="1">Membrane</location>
        <topology evidence="1">Peripheral membrane protein</topology>
    </subcellularLocation>
</comment>
<dbReference type="InterPro" id="IPR000873">
    <property type="entry name" value="AMP-dep_synth/lig_dom"/>
</dbReference>
<dbReference type="InterPro" id="IPR050237">
    <property type="entry name" value="ATP-dep_AMP-bd_enzyme"/>
</dbReference>
<dbReference type="Gene3D" id="3.30.300.30">
    <property type="match status" value="1"/>
</dbReference>